<evidence type="ECO:0000313" key="2">
    <source>
        <dbReference type="EMBL" id="MFG6466038.1"/>
    </source>
</evidence>
<sequence length="337" mass="35999">MKPWRWLHGLLGLTLAGLLAWGGWVEYRELSELAPVNPAEVVDEVVAQLQQRALNAAKVDWPQARRTALETASSGRRRDLDLALDRLVRGLEDGHSFYLPVRSAVPMLASSASAEPQPLARLEAPVRGVSRLAVDAFSSLDAEQVRKAAAALRALALTLRRDATCGWLLDLTRNRGGNMFPMLQGLSPWLPEGDWLQFEDASGARVSLRRGADGIWLGAQRVSEPVADDAWPQGLPPRRVAVLLGAETASSGEMVALAFKALPHVLFFGRATAGLTSGNELLPLRNGGLIAMTTTRAVDRAGHVHHGSIAPDQAFGDDEAAALAAAAWVVQGCSPGG</sequence>
<dbReference type="Pfam" id="PF03572">
    <property type="entry name" value="Peptidase_S41"/>
    <property type="match status" value="1"/>
</dbReference>
<keyword evidence="3" id="KW-1185">Reference proteome</keyword>
<evidence type="ECO:0000259" key="1">
    <source>
        <dbReference type="Pfam" id="PF03572"/>
    </source>
</evidence>
<organism evidence="2 3">
    <name type="scientific">Pelomonas baiyunensis</name>
    <dbReference type="NCBI Taxonomy" id="3299026"/>
    <lineage>
        <taxon>Bacteria</taxon>
        <taxon>Pseudomonadati</taxon>
        <taxon>Pseudomonadota</taxon>
        <taxon>Betaproteobacteria</taxon>
        <taxon>Burkholderiales</taxon>
        <taxon>Sphaerotilaceae</taxon>
        <taxon>Roseateles</taxon>
    </lineage>
</organism>
<name>A0ABW7GVQ3_9BURK</name>
<dbReference type="Proteomes" id="UP001606303">
    <property type="component" value="Unassembled WGS sequence"/>
</dbReference>
<evidence type="ECO:0000313" key="3">
    <source>
        <dbReference type="Proteomes" id="UP001606303"/>
    </source>
</evidence>
<dbReference type="EC" id="3.4.-.-" evidence="2"/>
<dbReference type="InterPro" id="IPR005151">
    <property type="entry name" value="Tail-specific_protease"/>
</dbReference>
<gene>
    <name evidence="2" type="ORF">ACG01O_05415</name>
</gene>
<dbReference type="PANTHER" id="PTHR32060">
    <property type="entry name" value="TAIL-SPECIFIC PROTEASE"/>
    <property type="match status" value="1"/>
</dbReference>
<dbReference type="SUPFAM" id="SSF52096">
    <property type="entry name" value="ClpP/crotonase"/>
    <property type="match status" value="1"/>
</dbReference>
<proteinExistence type="predicted"/>
<dbReference type="InterPro" id="IPR029045">
    <property type="entry name" value="ClpP/crotonase-like_dom_sf"/>
</dbReference>
<dbReference type="RefSeq" id="WP_394382072.1">
    <property type="nucleotide sequence ID" value="NZ_JBIGIB010000001.1"/>
</dbReference>
<keyword evidence="2" id="KW-0378">Hydrolase</keyword>
<dbReference type="Gene3D" id="3.90.226.10">
    <property type="entry name" value="2-enoyl-CoA Hydratase, Chain A, domain 1"/>
    <property type="match status" value="1"/>
</dbReference>
<comment type="caution">
    <text evidence="2">The sequence shown here is derived from an EMBL/GenBank/DDBJ whole genome shotgun (WGS) entry which is preliminary data.</text>
</comment>
<protein>
    <submittedName>
        <fullName evidence="2">S41 family peptidase</fullName>
        <ecNumber evidence="2">3.4.-.-</ecNumber>
    </submittedName>
</protein>
<dbReference type="EMBL" id="JBIGIB010000001">
    <property type="protein sequence ID" value="MFG6466038.1"/>
    <property type="molecule type" value="Genomic_DNA"/>
</dbReference>
<dbReference type="GO" id="GO:0016787">
    <property type="term" value="F:hydrolase activity"/>
    <property type="evidence" value="ECO:0007669"/>
    <property type="project" value="UniProtKB-KW"/>
</dbReference>
<dbReference type="PANTHER" id="PTHR32060:SF30">
    <property type="entry name" value="CARBOXY-TERMINAL PROCESSING PROTEASE CTPA"/>
    <property type="match status" value="1"/>
</dbReference>
<reference evidence="2 3" key="1">
    <citation type="submission" date="2024-08" db="EMBL/GenBank/DDBJ databases">
        <authorList>
            <person name="Lu H."/>
        </authorList>
    </citation>
    <scope>NUCLEOTIDE SEQUENCE [LARGE SCALE GENOMIC DNA]</scope>
    <source>
        <strain evidence="2 3">BYS87W</strain>
    </source>
</reference>
<accession>A0ABW7GVQ3</accession>
<feature type="domain" description="Tail specific protease" evidence="1">
    <location>
        <begin position="134"/>
        <end position="313"/>
    </location>
</feature>